<protein>
    <submittedName>
        <fullName evidence="2">Uncharacterized protein</fullName>
    </submittedName>
</protein>
<sequence length="49" mass="5697">MKASRRFSFNTKSNLLNYYFFLLKTLHITTDIVIMYLTSSKGMGSISKK</sequence>
<organism evidence="2">
    <name type="scientific">Polysiphonia sertularioides</name>
    <dbReference type="NCBI Taxonomy" id="945028"/>
    <lineage>
        <taxon>Eukaryota</taxon>
        <taxon>Rhodophyta</taxon>
        <taxon>Florideophyceae</taxon>
        <taxon>Rhodymeniophycidae</taxon>
        <taxon>Ceramiales</taxon>
        <taxon>Rhodomelaceae</taxon>
        <taxon>Polysiphonioideae</taxon>
        <taxon>Polysiphonia</taxon>
    </lineage>
</organism>
<proteinExistence type="predicted"/>
<keyword evidence="1" id="KW-1133">Transmembrane helix</keyword>
<dbReference type="AlphaFoldDB" id="A0A1Z1MGL3"/>
<evidence type="ECO:0000313" key="2">
    <source>
        <dbReference type="EMBL" id="ARW64901.1"/>
    </source>
</evidence>
<accession>A0A1Z1MGL3</accession>
<keyword evidence="1" id="KW-0472">Membrane</keyword>
<feature type="transmembrane region" description="Helical" evidence="1">
    <location>
        <begin position="18"/>
        <end position="39"/>
    </location>
</feature>
<dbReference type="EMBL" id="MF101435">
    <property type="protein sequence ID" value="ARW64901.1"/>
    <property type="molecule type" value="Genomic_DNA"/>
</dbReference>
<keyword evidence="2" id="KW-0934">Plastid</keyword>
<name>A0A1Z1MGL3_9FLOR</name>
<keyword evidence="2" id="KW-0150">Chloroplast</keyword>
<evidence type="ECO:0000256" key="1">
    <source>
        <dbReference type="SAM" id="Phobius"/>
    </source>
</evidence>
<keyword evidence="1" id="KW-0812">Transmembrane</keyword>
<gene>
    <name evidence="2" type="primary">orf74</name>
</gene>
<geneLocation type="chloroplast" evidence="2"/>
<reference evidence="2" key="1">
    <citation type="journal article" date="2017" name="J. Phycol.">
        <title>Analysis of chloroplast genomes and a supermatrix inform reclassification of the Rhodomelaceae (Rhodophyta).</title>
        <authorList>
            <person name="Diaz-Tapia P."/>
            <person name="Maggs C.A."/>
            <person name="West J.A."/>
            <person name="Verbruggen H."/>
        </authorList>
    </citation>
    <scope>NUCLEOTIDE SEQUENCE</scope>
    <source>
        <strain evidence="2">PD0001</strain>
    </source>
</reference>